<evidence type="ECO:0000313" key="2">
    <source>
        <dbReference type="Proteomes" id="UP000000768"/>
    </source>
</evidence>
<name>A0A1Z5R5Q2_SORBI</name>
<accession>A0A1Z5R5Q2</accession>
<reference evidence="2" key="2">
    <citation type="journal article" date="2018" name="Plant J.">
        <title>The Sorghum bicolor reference genome: improved assembly, gene annotations, a transcriptome atlas, and signatures of genome organization.</title>
        <authorList>
            <person name="McCormick R.F."/>
            <person name="Truong S.K."/>
            <person name="Sreedasyam A."/>
            <person name="Jenkins J."/>
            <person name="Shu S."/>
            <person name="Sims D."/>
            <person name="Kennedy M."/>
            <person name="Amirebrahimi M."/>
            <person name="Weers B.D."/>
            <person name="McKinley B."/>
            <person name="Mattison A."/>
            <person name="Morishige D.T."/>
            <person name="Grimwood J."/>
            <person name="Schmutz J."/>
            <person name="Mullet J.E."/>
        </authorList>
    </citation>
    <scope>NUCLEOTIDE SEQUENCE [LARGE SCALE GENOMIC DNA]</scope>
    <source>
        <strain evidence="2">cv. BTx623</strain>
    </source>
</reference>
<gene>
    <name evidence="1" type="ORF">SORBI_3008G033350</name>
</gene>
<proteinExistence type="predicted"/>
<sequence length="77" mass="9014">MIERKLGHDWVLSSFSKHINHVKARPVKWKDANSILSFSGVILDRKGFVDSIIFWKQLFIRILDYCCVHTLAPDSWV</sequence>
<dbReference type="AlphaFoldDB" id="A0A1Z5R5Q2"/>
<reference evidence="1 2" key="1">
    <citation type="journal article" date="2009" name="Nature">
        <title>The Sorghum bicolor genome and the diversification of grasses.</title>
        <authorList>
            <person name="Paterson A.H."/>
            <person name="Bowers J.E."/>
            <person name="Bruggmann R."/>
            <person name="Dubchak I."/>
            <person name="Grimwood J."/>
            <person name="Gundlach H."/>
            <person name="Haberer G."/>
            <person name="Hellsten U."/>
            <person name="Mitros T."/>
            <person name="Poliakov A."/>
            <person name="Schmutz J."/>
            <person name="Spannagl M."/>
            <person name="Tang H."/>
            <person name="Wang X."/>
            <person name="Wicker T."/>
            <person name="Bharti A.K."/>
            <person name="Chapman J."/>
            <person name="Feltus F.A."/>
            <person name="Gowik U."/>
            <person name="Grigoriev I.V."/>
            <person name="Lyons E."/>
            <person name="Maher C.A."/>
            <person name="Martis M."/>
            <person name="Narechania A."/>
            <person name="Otillar R.P."/>
            <person name="Penning B.W."/>
            <person name="Salamov A.A."/>
            <person name="Wang Y."/>
            <person name="Zhang L."/>
            <person name="Carpita N.C."/>
            <person name="Freeling M."/>
            <person name="Gingle A.R."/>
            <person name="Hash C.T."/>
            <person name="Keller B."/>
            <person name="Klein P."/>
            <person name="Kresovich S."/>
            <person name="McCann M.C."/>
            <person name="Ming R."/>
            <person name="Peterson D.G."/>
            <person name="Mehboob-ur-Rahman"/>
            <person name="Ware D."/>
            <person name="Westhoff P."/>
            <person name="Mayer K.F."/>
            <person name="Messing J."/>
            <person name="Rokhsar D.S."/>
        </authorList>
    </citation>
    <scope>NUCLEOTIDE SEQUENCE [LARGE SCALE GENOMIC DNA]</scope>
    <source>
        <strain evidence="2">cv. BTx623</strain>
    </source>
</reference>
<dbReference type="Gramene" id="OQU78696">
    <property type="protein sequence ID" value="OQU78696"/>
    <property type="gene ID" value="SORBI_3008G033350"/>
</dbReference>
<protein>
    <submittedName>
        <fullName evidence="1">Uncharacterized protein</fullName>
    </submittedName>
</protein>
<keyword evidence="2" id="KW-1185">Reference proteome</keyword>
<evidence type="ECO:0000313" key="1">
    <source>
        <dbReference type="EMBL" id="OQU78696.1"/>
    </source>
</evidence>
<dbReference type="Proteomes" id="UP000000768">
    <property type="component" value="Chromosome 8"/>
</dbReference>
<dbReference type="EMBL" id="CM000767">
    <property type="protein sequence ID" value="OQU78696.1"/>
    <property type="molecule type" value="Genomic_DNA"/>
</dbReference>
<dbReference type="InParanoid" id="A0A1Z5R5Q2"/>
<organism evidence="1 2">
    <name type="scientific">Sorghum bicolor</name>
    <name type="common">Sorghum</name>
    <name type="synonym">Sorghum vulgare</name>
    <dbReference type="NCBI Taxonomy" id="4558"/>
    <lineage>
        <taxon>Eukaryota</taxon>
        <taxon>Viridiplantae</taxon>
        <taxon>Streptophyta</taxon>
        <taxon>Embryophyta</taxon>
        <taxon>Tracheophyta</taxon>
        <taxon>Spermatophyta</taxon>
        <taxon>Magnoliopsida</taxon>
        <taxon>Liliopsida</taxon>
        <taxon>Poales</taxon>
        <taxon>Poaceae</taxon>
        <taxon>PACMAD clade</taxon>
        <taxon>Panicoideae</taxon>
        <taxon>Andropogonodae</taxon>
        <taxon>Andropogoneae</taxon>
        <taxon>Sorghinae</taxon>
        <taxon>Sorghum</taxon>
    </lineage>
</organism>